<evidence type="ECO:0000313" key="1">
    <source>
        <dbReference type="EMBL" id="GAT97703.1"/>
    </source>
</evidence>
<dbReference type="AlphaFoldDB" id="A0A5K1VCL9"/>
<reference evidence="1 2" key="1">
    <citation type="submission" date="2016-05" db="EMBL/GenBank/DDBJ databases">
        <title>First whole genome sequencing of Entamoeba histolytica HM1:IMSS-clone-6.</title>
        <authorList>
            <person name="Mukherjee Avik.K."/>
            <person name="Izumyama S."/>
            <person name="Nakada-Tsukui K."/>
            <person name="Nozaki T."/>
        </authorList>
    </citation>
    <scope>NUCLEOTIDE SEQUENCE [LARGE SCALE GENOMIC DNA]</scope>
    <source>
        <strain evidence="1 2">HM1:IMSS clone 6</strain>
    </source>
</reference>
<dbReference type="PANTHER" id="PTHR45661">
    <property type="entry name" value="SURFACE ANTIGEN"/>
    <property type="match status" value="1"/>
</dbReference>
<dbReference type="VEuPathDB" id="AmoebaDB:EHI7A_087160"/>
<dbReference type="EMBL" id="BDEQ01000001">
    <property type="protein sequence ID" value="GAT97703.1"/>
    <property type="molecule type" value="Genomic_DNA"/>
</dbReference>
<dbReference type="VEuPathDB" id="AmoebaDB:KM1_213890"/>
<dbReference type="InterPro" id="IPR026906">
    <property type="entry name" value="LRR_5"/>
</dbReference>
<protein>
    <submittedName>
        <fullName evidence="1">Leucine rich repeat protein bspa family</fullName>
    </submittedName>
</protein>
<accession>A0A5K1VCL9</accession>
<dbReference type="Proteomes" id="UP000078387">
    <property type="component" value="Unassembled WGS sequence"/>
</dbReference>
<gene>
    <name evidence="1" type="ORF">CL6EHI_002120</name>
</gene>
<dbReference type="Pfam" id="PF13306">
    <property type="entry name" value="LRR_5"/>
    <property type="match status" value="1"/>
</dbReference>
<sequence>MKRTLDKYTGMIVSRYFESINDFINFEMTCKKYEGNMERFHFNPIQINTTTRKYFPNIETIHLRRENEEKIEGGKINKKVIWYKQTYSDAIEEIKKGNECKNICYTKEDRKKYGNNVPENVNRLENECYSHCIDLETIIIPSNIKSIGYKCFCGCTSLKSINIPQNVTLIGDKCFSHCISLTSISIPQHTKMIDWMCFYGCDKLTQITFKSSV</sequence>
<dbReference type="OMA" id="YMIVWFI"/>
<dbReference type="Gene3D" id="3.80.10.10">
    <property type="entry name" value="Ribonuclease Inhibitor"/>
    <property type="match status" value="1"/>
</dbReference>
<dbReference type="SUPFAM" id="SSF52058">
    <property type="entry name" value="L domain-like"/>
    <property type="match status" value="1"/>
</dbReference>
<dbReference type="VEuPathDB" id="AmoebaDB:EHI8A_089760"/>
<organism evidence="1 2">
    <name type="scientific">Entamoeba histolytica</name>
    <dbReference type="NCBI Taxonomy" id="5759"/>
    <lineage>
        <taxon>Eukaryota</taxon>
        <taxon>Amoebozoa</taxon>
        <taxon>Evosea</taxon>
        <taxon>Archamoebae</taxon>
        <taxon>Mastigamoebida</taxon>
        <taxon>Entamoebidae</taxon>
        <taxon>Entamoeba</taxon>
    </lineage>
</organism>
<dbReference type="VEuPathDB" id="AmoebaDB:EHI_002120"/>
<name>A0A5K1VCL9_ENTHI</name>
<comment type="caution">
    <text evidence="1">The sequence shown here is derived from an EMBL/GenBank/DDBJ whole genome shotgun (WGS) entry which is preliminary data.</text>
</comment>
<dbReference type="PANTHER" id="PTHR45661:SF3">
    <property type="entry name" value="IG-LIKE DOMAIN-CONTAINING PROTEIN"/>
    <property type="match status" value="1"/>
</dbReference>
<evidence type="ECO:0000313" key="2">
    <source>
        <dbReference type="Proteomes" id="UP000078387"/>
    </source>
</evidence>
<dbReference type="VEuPathDB" id="AmoebaDB:EHI5A_163550"/>
<dbReference type="InterPro" id="IPR032675">
    <property type="entry name" value="LRR_dom_sf"/>
</dbReference>
<proteinExistence type="predicted"/>
<dbReference type="InterPro" id="IPR053139">
    <property type="entry name" value="Surface_bspA-like"/>
</dbReference>